<dbReference type="InterPro" id="IPR050549">
    <property type="entry name" value="MFS_Trehalose_Transporter"/>
</dbReference>
<gene>
    <name evidence="11" type="primary">LOC112684057</name>
</gene>
<evidence type="ECO:0000256" key="3">
    <source>
        <dbReference type="ARBA" id="ARBA00022475"/>
    </source>
</evidence>
<dbReference type="PROSITE" id="PS50850">
    <property type="entry name" value="MFS"/>
    <property type="match status" value="1"/>
</dbReference>
<dbReference type="GO" id="GO:0005886">
    <property type="term" value="C:plasma membrane"/>
    <property type="evidence" value="ECO:0007669"/>
    <property type="project" value="UniProtKB-SubCell"/>
</dbReference>
<dbReference type="PANTHER" id="PTHR48021">
    <property type="match status" value="1"/>
</dbReference>
<keyword evidence="7 8" id="KW-0472">Membrane</keyword>
<feature type="transmembrane region" description="Helical" evidence="8">
    <location>
        <begin position="286"/>
        <end position="306"/>
    </location>
</feature>
<evidence type="ECO:0000313" key="11">
    <source>
        <dbReference type="RefSeq" id="XP_025411139.1"/>
    </source>
</evidence>
<dbReference type="RefSeq" id="XP_025411139.1">
    <property type="nucleotide sequence ID" value="XM_025555354.1"/>
</dbReference>
<dbReference type="GeneID" id="112684057"/>
<reference evidence="11" key="1">
    <citation type="submission" date="2025-08" db="UniProtKB">
        <authorList>
            <consortium name="RefSeq"/>
        </authorList>
    </citation>
    <scope>IDENTIFICATION</scope>
    <source>
        <tissue evidence="11">Whole body</tissue>
    </source>
</reference>
<evidence type="ECO:0000256" key="7">
    <source>
        <dbReference type="ARBA" id="ARBA00023136"/>
    </source>
</evidence>
<keyword evidence="5 8" id="KW-0812">Transmembrane</keyword>
<comment type="subcellular location">
    <subcellularLocation>
        <location evidence="1">Cell membrane</location>
        <topology evidence="1">Multi-pass membrane protein</topology>
    </subcellularLocation>
</comment>
<evidence type="ECO:0000256" key="6">
    <source>
        <dbReference type="ARBA" id="ARBA00022989"/>
    </source>
</evidence>
<feature type="transmembrane region" description="Helical" evidence="8">
    <location>
        <begin position="52"/>
        <end position="73"/>
    </location>
</feature>
<dbReference type="Proteomes" id="UP000694846">
    <property type="component" value="Unplaced"/>
</dbReference>
<evidence type="ECO:0000256" key="8">
    <source>
        <dbReference type="SAM" id="Phobius"/>
    </source>
</evidence>
<protein>
    <submittedName>
        <fullName evidence="11">Facilitated trehalose transporter Tret1-like isoform X1</fullName>
    </submittedName>
</protein>
<dbReference type="InterPro" id="IPR036259">
    <property type="entry name" value="MFS_trans_sf"/>
</dbReference>
<feature type="transmembrane region" description="Helical" evidence="8">
    <location>
        <begin position="166"/>
        <end position="185"/>
    </location>
</feature>
<evidence type="ECO:0000259" key="9">
    <source>
        <dbReference type="PROSITE" id="PS50850"/>
    </source>
</evidence>
<dbReference type="AlphaFoldDB" id="A0A8B8FJQ4"/>
<dbReference type="PANTHER" id="PTHR48021:SF46">
    <property type="entry name" value="MAJOR FACILITATOR SUPERFAMILY (MFS) PROFILE DOMAIN-CONTAINING PROTEIN"/>
    <property type="match status" value="1"/>
</dbReference>
<evidence type="ECO:0000256" key="1">
    <source>
        <dbReference type="ARBA" id="ARBA00004651"/>
    </source>
</evidence>
<dbReference type="GO" id="GO:0022857">
    <property type="term" value="F:transmembrane transporter activity"/>
    <property type="evidence" value="ECO:0007669"/>
    <property type="project" value="InterPro"/>
</dbReference>
<feature type="transmembrane region" description="Helical" evidence="8">
    <location>
        <begin position="106"/>
        <end position="127"/>
    </location>
</feature>
<feature type="transmembrane region" description="Helical" evidence="8">
    <location>
        <begin position="415"/>
        <end position="436"/>
    </location>
</feature>
<dbReference type="Pfam" id="PF00083">
    <property type="entry name" value="Sugar_tr"/>
    <property type="match status" value="1"/>
</dbReference>
<accession>A0A8B8FJQ4</accession>
<evidence type="ECO:0000256" key="2">
    <source>
        <dbReference type="ARBA" id="ARBA00022448"/>
    </source>
</evidence>
<keyword evidence="2" id="KW-0813">Transport</keyword>
<proteinExistence type="predicted"/>
<feature type="transmembrane region" description="Helical" evidence="8">
    <location>
        <begin position="315"/>
        <end position="335"/>
    </location>
</feature>
<organism evidence="10 11">
    <name type="scientific">Sipha flava</name>
    <name type="common">yellow sugarcane aphid</name>
    <dbReference type="NCBI Taxonomy" id="143950"/>
    <lineage>
        <taxon>Eukaryota</taxon>
        <taxon>Metazoa</taxon>
        <taxon>Ecdysozoa</taxon>
        <taxon>Arthropoda</taxon>
        <taxon>Hexapoda</taxon>
        <taxon>Insecta</taxon>
        <taxon>Pterygota</taxon>
        <taxon>Neoptera</taxon>
        <taxon>Paraneoptera</taxon>
        <taxon>Hemiptera</taxon>
        <taxon>Sternorrhyncha</taxon>
        <taxon>Aphidomorpha</taxon>
        <taxon>Aphidoidea</taxon>
        <taxon>Aphididae</taxon>
        <taxon>Sipha</taxon>
    </lineage>
</organism>
<keyword evidence="4" id="KW-0762">Sugar transport</keyword>
<dbReference type="Gene3D" id="1.20.1250.20">
    <property type="entry name" value="MFS general substrate transporter like domains"/>
    <property type="match status" value="1"/>
</dbReference>
<evidence type="ECO:0000256" key="5">
    <source>
        <dbReference type="ARBA" id="ARBA00022692"/>
    </source>
</evidence>
<feature type="transmembrane region" description="Helical" evidence="8">
    <location>
        <begin position="347"/>
        <end position="366"/>
    </location>
</feature>
<feature type="transmembrane region" description="Helical" evidence="8">
    <location>
        <begin position="250"/>
        <end position="274"/>
    </location>
</feature>
<keyword evidence="3" id="KW-1003">Cell membrane</keyword>
<sequence length="458" mass="49793">MLNKGVLRQFLAVLAGSMSMMNAGITGGWPSPIMQEMLGPNSPIPMTVEQGSWFASIVSLALILGPIPCGIMADRWGRRPVLQIVGPLSLATWTAVLYVTTFPELIMVRFAQGLLAACAYTVLPVYASEIAGPEIRGALGTMYQIMMNAGILYVFAAGVYLDYARLTYAMMAGPLLSCVLMATLLPESPHFYVMANKLPQAKRTMVWLRGDDTDSSLDDDMNAVVECITNEMRGASYADLFTDWVAVKMLIVGLCLSVFRIGAGVAAICTYASITFAETHMHVPANQLSLVFACSLLLSTLPATVLSDRVGRRPLMITSSALCFALNAIICAYFYADRHTGYDVTTYGWLCVTATGVLCFTFNLGYGTLYSTIICELFPANTRSASNAINTIVLTTACFLSVKVFPVIAEDGGMYRNFFVFAAFSLSSTAFCWLWLPETKGKTHAAIQRQLRGTDRVV</sequence>
<keyword evidence="10" id="KW-1185">Reference proteome</keyword>
<name>A0A8B8FJQ4_9HEMI</name>
<dbReference type="SUPFAM" id="SSF103473">
    <property type="entry name" value="MFS general substrate transporter"/>
    <property type="match status" value="1"/>
</dbReference>
<keyword evidence="6 8" id="KW-1133">Transmembrane helix</keyword>
<feature type="transmembrane region" description="Helical" evidence="8">
    <location>
        <begin position="387"/>
        <end position="409"/>
    </location>
</feature>
<dbReference type="OrthoDB" id="6604526at2759"/>
<dbReference type="InterPro" id="IPR005828">
    <property type="entry name" value="MFS_sugar_transport-like"/>
</dbReference>
<evidence type="ECO:0000256" key="4">
    <source>
        <dbReference type="ARBA" id="ARBA00022597"/>
    </source>
</evidence>
<feature type="transmembrane region" description="Helical" evidence="8">
    <location>
        <begin position="139"/>
        <end position="160"/>
    </location>
</feature>
<feature type="domain" description="Major facilitator superfamily (MFS) profile" evidence="9">
    <location>
        <begin position="8"/>
        <end position="440"/>
    </location>
</feature>
<evidence type="ECO:0000313" key="10">
    <source>
        <dbReference type="Proteomes" id="UP000694846"/>
    </source>
</evidence>
<dbReference type="FunFam" id="1.20.1250.20:FF:000218">
    <property type="entry name" value="facilitated trehalose transporter Tret1"/>
    <property type="match status" value="1"/>
</dbReference>
<dbReference type="InterPro" id="IPR020846">
    <property type="entry name" value="MFS_dom"/>
</dbReference>
<feature type="transmembrane region" description="Helical" evidence="8">
    <location>
        <begin position="80"/>
        <end position="100"/>
    </location>
</feature>